<name>A0A9D4E104_DREPO</name>
<dbReference type="EMBL" id="JAIWYP010000009">
    <property type="protein sequence ID" value="KAH3769772.1"/>
    <property type="molecule type" value="Genomic_DNA"/>
</dbReference>
<accession>A0A9D4E104</accession>
<proteinExistence type="predicted"/>
<evidence type="ECO:0000313" key="2">
    <source>
        <dbReference type="Proteomes" id="UP000828390"/>
    </source>
</evidence>
<sequence length="64" mass="7084">MMIELNIPITADEVLCAVKSLKKGKAVGPDFLLNEYFTESIDILCADLCDLFNAILESGFFPDK</sequence>
<dbReference type="Proteomes" id="UP000828390">
    <property type="component" value="Unassembled WGS sequence"/>
</dbReference>
<reference evidence="1" key="2">
    <citation type="submission" date="2020-11" db="EMBL/GenBank/DDBJ databases">
        <authorList>
            <person name="McCartney M.A."/>
            <person name="Auch B."/>
            <person name="Kono T."/>
            <person name="Mallez S."/>
            <person name="Becker A."/>
            <person name="Gohl D.M."/>
            <person name="Silverstein K.A.T."/>
            <person name="Koren S."/>
            <person name="Bechman K.B."/>
            <person name="Herman A."/>
            <person name="Abrahante J.E."/>
            <person name="Garbe J."/>
        </authorList>
    </citation>
    <scope>NUCLEOTIDE SEQUENCE</scope>
    <source>
        <strain evidence="1">Duluth1</strain>
        <tissue evidence="1">Whole animal</tissue>
    </source>
</reference>
<comment type="caution">
    <text evidence="1">The sequence shown here is derived from an EMBL/GenBank/DDBJ whole genome shotgun (WGS) entry which is preliminary data.</text>
</comment>
<dbReference type="AlphaFoldDB" id="A0A9D4E104"/>
<gene>
    <name evidence="1" type="ORF">DPMN_171048</name>
</gene>
<evidence type="ECO:0000313" key="1">
    <source>
        <dbReference type="EMBL" id="KAH3769772.1"/>
    </source>
</evidence>
<keyword evidence="2" id="KW-1185">Reference proteome</keyword>
<organism evidence="1 2">
    <name type="scientific">Dreissena polymorpha</name>
    <name type="common">Zebra mussel</name>
    <name type="synonym">Mytilus polymorpha</name>
    <dbReference type="NCBI Taxonomy" id="45954"/>
    <lineage>
        <taxon>Eukaryota</taxon>
        <taxon>Metazoa</taxon>
        <taxon>Spiralia</taxon>
        <taxon>Lophotrochozoa</taxon>
        <taxon>Mollusca</taxon>
        <taxon>Bivalvia</taxon>
        <taxon>Autobranchia</taxon>
        <taxon>Heteroconchia</taxon>
        <taxon>Euheterodonta</taxon>
        <taxon>Imparidentia</taxon>
        <taxon>Neoheterodontei</taxon>
        <taxon>Myida</taxon>
        <taxon>Dreissenoidea</taxon>
        <taxon>Dreissenidae</taxon>
        <taxon>Dreissena</taxon>
    </lineage>
</organism>
<reference evidence="1" key="1">
    <citation type="journal article" date="2019" name="bioRxiv">
        <title>The Genome of the Zebra Mussel, Dreissena polymorpha: A Resource for Invasive Species Research.</title>
        <authorList>
            <person name="McCartney M.A."/>
            <person name="Auch B."/>
            <person name="Kono T."/>
            <person name="Mallez S."/>
            <person name="Zhang Y."/>
            <person name="Obille A."/>
            <person name="Becker A."/>
            <person name="Abrahante J.E."/>
            <person name="Garbe J."/>
            <person name="Badalamenti J.P."/>
            <person name="Herman A."/>
            <person name="Mangelson H."/>
            <person name="Liachko I."/>
            <person name="Sullivan S."/>
            <person name="Sone E.D."/>
            <person name="Koren S."/>
            <person name="Silverstein K.A.T."/>
            <person name="Beckman K.B."/>
            <person name="Gohl D.M."/>
        </authorList>
    </citation>
    <scope>NUCLEOTIDE SEQUENCE</scope>
    <source>
        <strain evidence="1">Duluth1</strain>
        <tissue evidence="1">Whole animal</tissue>
    </source>
</reference>
<protein>
    <submittedName>
        <fullName evidence="1">Uncharacterized protein</fullName>
    </submittedName>
</protein>